<proteinExistence type="predicted"/>
<name>A0ACB7V6B2_DIOAL</name>
<accession>A0ACB7V6B2</accession>
<dbReference type="EMBL" id="CM037021">
    <property type="protein sequence ID" value="KAH7669103.1"/>
    <property type="molecule type" value="Genomic_DNA"/>
</dbReference>
<dbReference type="Proteomes" id="UP000827976">
    <property type="component" value="Chromosome 11"/>
</dbReference>
<protein>
    <submittedName>
        <fullName evidence="1">Uncharacterized protein</fullName>
    </submittedName>
</protein>
<organism evidence="1 2">
    <name type="scientific">Dioscorea alata</name>
    <name type="common">Purple yam</name>
    <dbReference type="NCBI Taxonomy" id="55571"/>
    <lineage>
        <taxon>Eukaryota</taxon>
        <taxon>Viridiplantae</taxon>
        <taxon>Streptophyta</taxon>
        <taxon>Embryophyta</taxon>
        <taxon>Tracheophyta</taxon>
        <taxon>Spermatophyta</taxon>
        <taxon>Magnoliopsida</taxon>
        <taxon>Liliopsida</taxon>
        <taxon>Dioscoreales</taxon>
        <taxon>Dioscoreaceae</taxon>
        <taxon>Dioscorea</taxon>
    </lineage>
</organism>
<gene>
    <name evidence="1" type="ORF">IHE45_11G055200</name>
</gene>
<sequence>MDNKDFIVNVETSAVVAAASPAASSTTSDGNHSRDPTYASWQDTTSSDANLDISGVPSSRWNPKPLKILQWISLFLILTFLSCSLSIHLLQRIKLWGLHLWKWALLALALVCGRLFSGWAVRIVVLLMERNFLLRRRVLYFVYGLRHAVQNCLWLGLVLLAWHFIFDGALERRPDSKPLSYITKVLLCLLVATLFRLAKTLLVKVLASSFHVSTYFDRIQESLFNQYVIETLSGPPVIEIQHRSCEQKLQNGRFKSVKFSADEEEGIRIDHLHKLNQKNVSAWSMKRLMKVVRYGSLSTLDERIFEAGDENESEKEIRNEFEAKAAAKRIFNNVAKPGSKYIYLVDLMRFLKEDEALKTITLLEGSREHDRVSKKSLKNWVINAFRERRALSLTLNDTKTAVNKLHQMVNIIVGIIVFAIWLLILGLATTHFLVFICSQLVVVAFIFGNTLKMIFEAIIFLFVMHPFDVGDRCEVEGVQMIVEEMNILTTIFLRFDNQKISYPNSVLATLPISNIYRSPDMGDSIDFCVHVATPMEKLAVMKERIIRFIEDKKEHWYPNPSVVLKDVDDMNRLKISIWLRHRINYQNMGERWARRELVVQEMIKVLRELEIEYRMLPVDVNLRQMASLTSDRLPCTWSTCN</sequence>
<reference evidence="2" key="1">
    <citation type="journal article" date="2022" name="Nat. Commun.">
        <title>Chromosome evolution and the genetic basis of agronomically important traits in greater yam.</title>
        <authorList>
            <person name="Bredeson J.V."/>
            <person name="Lyons J.B."/>
            <person name="Oniyinde I.O."/>
            <person name="Okereke N.R."/>
            <person name="Kolade O."/>
            <person name="Nnabue I."/>
            <person name="Nwadili C.O."/>
            <person name="Hribova E."/>
            <person name="Parker M."/>
            <person name="Nwogha J."/>
            <person name="Shu S."/>
            <person name="Carlson J."/>
            <person name="Kariba R."/>
            <person name="Muthemba S."/>
            <person name="Knop K."/>
            <person name="Barton G.J."/>
            <person name="Sherwood A.V."/>
            <person name="Lopez-Montes A."/>
            <person name="Asiedu R."/>
            <person name="Jamnadass R."/>
            <person name="Muchugi A."/>
            <person name="Goodstein D."/>
            <person name="Egesi C.N."/>
            <person name="Featherston J."/>
            <person name="Asfaw A."/>
            <person name="Simpson G.G."/>
            <person name="Dolezel J."/>
            <person name="Hendre P.S."/>
            <person name="Van Deynze A."/>
            <person name="Kumar P.L."/>
            <person name="Obidiegwu J.E."/>
            <person name="Bhattacharjee R."/>
            <person name="Rokhsar D.S."/>
        </authorList>
    </citation>
    <scope>NUCLEOTIDE SEQUENCE [LARGE SCALE GENOMIC DNA]</scope>
    <source>
        <strain evidence="2">cv. TDa95/00328</strain>
    </source>
</reference>
<evidence type="ECO:0000313" key="2">
    <source>
        <dbReference type="Proteomes" id="UP000827976"/>
    </source>
</evidence>
<comment type="caution">
    <text evidence="1">The sequence shown here is derived from an EMBL/GenBank/DDBJ whole genome shotgun (WGS) entry which is preliminary data.</text>
</comment>
<keyword evidence="2" id="KW-1185">Reference proteome</keyword>
<evidence type="ECO:0000313" key="1">
    <source>
        <dbReference type="EMBL" id="KAH7669103.1"/>
    </source>
</evidence>